<name>A0ABN5WTQ6_9GAMM</name>
<dbReference type="InterPro" id="IPR052163">
    <property type="entry name" value="DGC-Regulatory_Protein"/>
</dbReference>
<dbReference type="SMART" id="SM00267">
    <property type="entry name" value="GGDEF"/>
    <property type="match status" value="1"/>
</dbReference>
<dbReference type="InterPro" id="IPR000160">
    <property type="entry name" value="GGDEF_dom"/>
</dbReference>
<dbReference type="InterPro" id="IPR029787">
    <property type="entry name" value="Nucleotide_cyclase"/>
</dbReference>
<sequence>MSHWLTQSVKLGTRHDESFALLFLDLDRFKLINDTLGHDAGDHLLQEAARRLTASVRESDFVARLGGDEFVIILSRASRRDQIEPIAQKFYPLLETLLCWRARSVMSRSVLVFRCIRLTGLMSKH</sequence>
<dbReference type="Proteomes" id="UP000289555">
    <property type="component" value="Chromosome"/>
</dbReference>
<dbReference type="InterPro" id="IPR043128">
    <property type="entry name" value="Rev_trsase/Diguanyl_cyclase"/>
</dbReference>
<gene>
    <name evidence="2" type="ORF">HORIV_27450</name>
</gene>
<dbReference type="Gene3D" id="3.30.70.270">
    <property type="match status" value="1"/>
</dbReference>
<evidence type="ECO:0000313" key="2">
    <source>
        <dbReference type="EMBL" id="BBI50324.1"/>
    </source>
</evidence>
<dbReference type="CDD" id="cd01949">
    <property type="entry name" value="GGDEF"/>
    <property type="match status" value="1"/>
</dbReference>
<evidence type="ECO:0000313" key="3">
    <source>
        <dbReference type="Proteomes" id="UP000289555"/>
    </source>
</evidence>
<dbReference type="EMBL" id="AP019416">
    <property type="protein sequence ID" value="BBI50324.1"/>
    <property type="molecule type" value="Genomic_DNA"/>
</dbReference>
<organism evidence="2 3">
    <name type="scientific">Vreelandella olivaria</name>
    <dbReference type="NCBI Taxonomy" id="390919"/>
    <lineage>
        <taxon>Bacteria</taxon>
        <taxon>Pseudomonadati</taxon>
        <taxon>Pseudomonadota</taxon>
        <taxon>Gammaproteobacteria</taxon>
        <taxon>Oceanospirillales</taxon>
        <taxon>Halomonadaceae</taxon>
        <taxon>Vreelandella</taxon>
    </lineage>
</organism>
<dbReference type="SUPFAM" id="SSF55073">
    <property type="entry name" value="Nucleotide cyclase"/>
    <property type="match status" value="1"/>
</dbReference>
<dbReference type="NCBIfam" id="TIGR00254">
    <property type="entry name" value="GGDEF"/>
    <property type="match status" value="1"/>
</dbReference>
<reference evidence="3" key="1">
    <citation type="journal article" date="2019" name="Microbiol. Resour. Announc.">
        <title>Complete Genome Sequence of Halomonas olivaria, a Moderately Halophilic Bacterium Isolated from Olive Processing Effluents, Obtained by Nanopore Sequencing.</title>
        <authorList>
            <person name="Nagata S."/>
            <person name="Ii K.M."/>
            <person name="Tsukimi T."/>
            <person name="Miura M.C."/>
            <person name="Galipon J."/>
            <person name="Arakawa K."/>
        </authorList>
    </citation>
    <scope>NUCLEOTIDE SEQUENCE [LARGE SCALE GENOMIC DNA]</scope>
    <source>
        <strain evidence="3">TYRC17</strain>
    </source>
</reference>
<dbReference type="PANTHER" id="PTHR46663:SF3">
    <property type="entry name" value="SLL0267 PROTEIN"/>
    <property type="match status" value="1"/>
</dbReference>
<proteinExistence type="predicted"/>
<evidence type="ECO:0000259" key="1">
    <source>
        <dbReference type="PROSITE" id="PS50887"/>
    </source>
</evidence>
<dbReference type="PROSITE" id="PS50887">
    <property type="entry name" value="GGDEF"/>
    <property type="match status" value="1"/>
</dbReference>
<accession>A0ABN5WTQ6</accession>
<protein>
    <recommendedName>
        <fullName evidence="1">GGDEF domain-containing protein</fullName>
    </recommendedName>
</protein>
<feature type="domain" description="GGDEF" evidence="1">
    <location>
        <begin position="17"/>
        <end position="125"/>
    </location>
</feature>
<dbReference type="Pfam" id="PF00990">
    <property type="entry name" value="GGDEF"/>
    <property type="match status" value="1"/>
</dbReference>
<dbReference type="PANTHER" id="PTHR46663">
    <property type="entry name" value="DIGUANYLATE CYCLASE DGCT-RELATED"/>
    <property type="match status" value="1"/>
</dbReference>
<keyword evidence="3" id="KW-1185">Reference proteome</keyword>